<dbReference type="HAMAP" id="MF_00360">
    <property type="entry name" value="Ribosomal_bS6"/>
    <property type="match status" value="1"/>
</dbReference>
<dbReference type="InterPro" id="IPR000529">
    <property type="entry name" value="Ribosomal_bS6"/>
</dbReference>
<evidence type="ECO:0000256" key="4">
    <source>
        <dbReference type="HAMAP-Rule" id="MF_00360"/>
    </source>
</evidence>
<dbReference type="OrthoDB" id="9812702at2"/>
<dbReference type="GO" id="GO:0003735">
    <property type="term" value="F:structural constituent of ribosome"/>
    <property type="evidence" value="ECO:0007669"/>
    <property type="project" value="InterPro"/>
</dbReference>
<comment type="function">
    <text evidence="2 4">Binds together with bS18 to 16S ribosomal RNA.</text>
</comment>
<dbReference type="EMBL" id="BBZA01000004">
    <property type="protein sequence ID" value="GAP61647.1"/>
    <property type="molecule type" value="Genomic_DNA"/>
</dbReference>
<dbReference type="FunCoup" id="A0A0M9UBD8">
    <property type="interactions" value="376"/>
</dbReference>
<dbReference type="InParanoid" id="A0A0M9UBD8"/>
<organism evidence="6 7">
    <name type="scientific">Ardenticatena maritima</name>
    <dbReference type="NCBI Taxonomy" id="872965"/>
    <lineage>
        <taxon>Bacteria</taxon>
        <taxon>Bacillati</taxon>
        <taxon>Chloroflexota</taxon>
        <taxon>Ardenticatenia</taxon>
        <taxon>Ardenticatenales</taxon>
        <taxon>Ardenticatenaceae</taxon>
        <taxon>Ardenticatena</taxon>
    </lineage>
</organism>
<proteinExistence type="inferred from homology"/>
<feature type="region of interest" description="Disordered" evidence="5">
    <location>
        <begin position="111"/>
        <end position="160"/>
    </location>
</feature>
<keyword evidence="4 6" id="KW-0689">Ribosomal protein</keyword>
<evidence type="ECO:0000313" key="6">
    <source>
        <dbReference type="EMBL" id="GAP61647.1"/>
    </source>
</evidence>
<keyword evidence="7" id="KW-1185">Reference proteome</keyword>
<dbReference type="GO" id="GO:1990904">
    <property type="term" value="C:ribonucleoprotein complex"/>
    <property type="evidence" value="ECO:0007669"/>
    <property type="project" value="UniProtKB-KW"/>
</dbReference>
<evidence type="ECO:0000256" key="5">
    <source>
        <dbReference type="SAM" id="MobiDB-lite"/>
    </source>
</evidence>
<dbReference type="CDD" id="cd00473">
    <property type="entry name" value="bS6"/>
    <property type="match status" value="1"/>
</dbReference>
<protein>
    <recommendedName>
        <fullName evidence="3 4">Small ribosomal subunit protein bS6</fullName>
    </recommendedName>
</protein>
<keyword evidence="4" id="KW-0687">Ribonucleoprotein</keyword>
<keyword evidence="4" id="KW-0694">RNA-binding</keyword>
<dbReference type="PANTHER" id="PTHR21011:SF1">
    <property type="entry name" value="SMALL RIBOSOMAL SUBUNIT PROTEIN BS6M"/>
    <property type="match status" value="1"/>
</dbReference>
<dbReference type="SUPFAM" id="SSF54995">
    <property type="entry name" value="Ribosomal protein S6"/>
    <property type="match status" value="1"/>
</dbReference>
<dbReference type="GO" id="GO:0006412">
    <property type="term" value="P:translation"/>
    <property type="evidence" value="ECO:0007669"/>
    <property type="project" value="UniProtKB-UniRule"/>
</dbReference>
<evidence type="ECO:0000313" key="7">
    <source>
        <dbReference type="Proteomes" id="UP000037784"/>
    </source>
</evidence>
<reference evidence="7" key="2">
    <citation type="submission" date="2015-08" db="EMBL/GenBank/DDBJ databases">
        <title>Draft Genome Sequence of a Heterotrophic Facultative Anaerobic Bacterium Ardenticatena maritima Strain 110S.</title>
        <authorList>
            <person name="Kawaichi S."/>
            <person name="Yoshida T."/>
            <person name="Sako Y."/>
            <person name="Nakamura R."/>
        </authorList>
    </citation>
    <scope>NUCLEOTIDE SEQUENCE [LARGE SCALE GENOMIC DNA]</scope>
    <source>
        <strain evidence="7">110S</strain>
    </source>
</reference>
<comment type="similarity">
    <text evidence="1 4">Belongs to the bacterial ribosomal protein bS6 family.</text>
</comment>
<dbReference type="GO" id="GO:0005840">
    <property type="term" value="C:ribosome"/>
    <property type="evidence" value="ECO:0007669"/>
    <property type="project" value="UniProtKB-KW"/>
</dbReference>
<accession>A0A0M9UBD8</accession>
<dbReference type="GO" id="GO:0005737">
    <property type="term" value="C:cytoplasm"/>
    <property type="evidence" value="ECO:0007669"/>
    <property type="project" value="UniProtKB-ARBA"/>
</dbReference>
<dbReference type="InterPro" id="IPR035980">
    <property type="entry name" value="Ribosomal_bS6_sf"/>
</dbReference>
<dbReference type="Gene3D" id="3.30.70.60">
    <property type="match status" value="1"/>
</dbReference>
<dbReference type="RefSeq" id="WP_054491601.1">
    <property type="nucleotide sequence ID" value="NZ_BBZA01000004.1"/>
</dbReference>
<name>A0A0M9UBD8_9CHLR</name>
<dbReference type="Pfam" id="PF01250">
    <property type="entry name" value="Ribosomal_S6"/>
    <property type="match status" value="1"/>
</dbReference>
<feature type="compositionally biased region" description="Acidic residues" evidence="5">
    <location>
        <begin position="126"/>
        <end position="144"/>
    </location>
</feature>
<evidence type="ECO:0000256" key="3">
    <source>
        <dbReference type="ARBA" id="ARBA00035294"/>
    </source>
</evidence>
<sequence length="160" mass="17732">MSNIRRYELYIVLRPDLDDEQREAFIESLNAFVGEQAGQIISTQRLGKRRLAYPIQHLLEGYDVLYELLLPAPAPNAIEARLRLSENVLRYLLVRRDDLPLDAGAVEAVARQAEEKAQADATAAEAEAEAAESESAEATEDETTTEVSEPAVAESETSEE</sequence>
<dbReference type="NCBIfam" id="TIGR00166">
    <property type="entry name" value="S6"/>
    <property type="match status" value="1"/>
</dbReference>
<keyword evidence="4" id="KW-0699">rRNA-binding</keyword>
<dbReference type="GO" id="GO:0070181">
    <property type="term" value="F:small ribosomal subunit rRNA binding"/>
    <property type="evidence" value="ECO:0007669"/>
    <property type="project" value="TreeGrafter"/>
</dbReference>
<dbReference type="Proteomes" id="UP000037784">
    <property type="component" value="Unassembled WGS sequence"/>
</dbReference>
<gene>
    <name evidence="4" type="primary">rpsF</name>
    <name evidence="6" type="ORF">ARMA_0070</name>
</gene>
<dbReference type="InterPro" id="IPR014717">
    <property type="entry name" value="Transl_elong_EF1B/ribsomal_bS6"/>
</dbReference>
<comment type="caution">
    <text evidence="6">The sequence shown here is derived from an EMBL/GenBank/DDBJ whole genome shotgun (WGS) entry which is preliminary data.</text>
</comment>
<dbReference type="AlphaFoldDB" id="A0A0M9UBD8"/>
<dbReference type="InterPro" id="IPR020814">
    <property type="entry name" value="Ribosomal_S6_plastid/chlpt"/>
</dbReference>
<evidence type="ECO:0000256" key="2">
    <source>
        <dbReference type="ARBA" id="ARBA00035104"/>
    </source>
</evidence>
<dbReference type="PANTHER" id="PTHR21011">
    <property type="entry name" value="MITOCHONDRIAL 28S RIBOSOMAL PROTEIN S6"/>
    <property type="match status" value="1"/>
</dbReference>
<reference evidence="6 7" key="1">
    <citation type="journal article" date="2015" name="Genome Announc.">
        <title>Draft Genome Sequence of a Heterotrophic Facultative Anaerobic Thermophilic Bacterium, Ardenticatena maritima Strain 110ST.</title>
        <authorList>
            <person name="Kawaichi S."/>
            <person name="Yoshida T."/>
            <person name="Sako Y."/>
            <person name="Nakamura R."/>
        </authorList>
    </citation>
    <scope>NUCLEOTIDE SEQUENCE [LARGE SCALE GENOMIC DNA]</scope>
    <source>
        <strain evidence="6 7">110S</strain>
    </source>
</reference>
<evidence type="ECO:0000256" key="1">
    <source>
        <dbReference type="ARBA" id="ARBA00009512"/>
    </source>
</evidence>